<evidence type="ECO:0000256" key="3">
    <source>
        <dbReference type="PROSITE-ProRule" id="PRU00023"/>
    </source>
</evidence>
<dbReference type="PRINTS" id="PR01415">
    <property type="entry name" value="ANKYRIN"/>
</dbReference>
<evidence type="ECO:0000313" key="6">
    <source>
        <dbReference type="Proteomes" id="UP001310594"/>
    </source>
</evidence>
<feature type="region of interest" description="Disordered" evidence="4">
    <location>
        <begin position="977"/>
        <end position="1006"/>
    </location>
</feature>
<feature type="region of interest" description="Disordered" evidence="4">
    <location>
        <begin position="301"/>
        <end position="353"/>
    </location>
</feature>
<feature type="compositionally biased region" description="Basic and acidic residues" evidence="4">
    <location>
        <begin position="278"/>
        <end position="287"/>
    </location>
</feature>
<dbReference type="SMART" id="SM00248">
    <property type="entry name" value="ANK"/>
    <property type="match status" value="11"/>
</dbReference>
<gene>
    <name evidence="5" type="ORF">LTR97_009663</name>
</gene>
<feature type="compositionally biased region" description="Low complexity" evidence="4">
    <location>
        <begin position="429"/>
        <end position="443"/>
    </location>
</feature>
<feature type="region of interest" description="Disordered" evidence="4">
    <location>
        <begin position="261"/>
        <end position="289"/>
    </location>
</feature>
<keyword evidence="1" id="KW-0677">Repeat</keyword>
<proteinExistence type="predicted"/>
<protein>
    <recommendedName>
        <fullName evidence="7">Fungal N-terminal domain-containing protein</fullName>
    </recommendedName>
</protein>
<dbReference type="Proteomes" id="UP001310594">
    <property type="component" value="Unassembled WGS sequence"/>
</dbReference>
<dbReference type="PROSITE" id="PS50088">
    <property type="entry name" value="ANK_REPEAT"/>
    <property type="match status" value="7"/>
</dbReference>
<evidence type="ECO:0000256" key="4">
    <source>
        <dbReference type="SAM" id="MobiDB-lite"/>
    </source>
</evidence>
<dbReference type="Gene3D" id="1.25.40.20">
    <property type="entry name" value="Ankyrin repeat-containing domain"/>
    <property type="match status" value="3"/>
</dbReference>
<evidence type="ECO:0008006" key="7">
    <source>
        <dbReference type="Google" id="ProtNLM"/>
    </source>
</evidence>
<sequence>MDPAGLLLSLATIAYTLDEISESYSSASSTLSLINSQIRILEAGTQRIQEWLHHTDPQSRVQLMASLGDAIGTVNSSLERLQDDVASLSHTGPKTTRLLGKTGSNQWAKTKFVYNEGRLRKHLTDVRECAHLMHFTLNVCQLPHGQTAAQEVRELSLGAKALHRAQTSARRERRSVLQEPSTAKSELHSDDFNAFVTSVMAAEAELPEESPVPTRQASTESWSTDNDFVKQLGVETPNNDPNELFLPTSASPAIHQTADRHKLGVPQTVPSDTNGTHLRPDHPERLPSHNTLFREINSMLGETSPERSASPPPNIPMKSSQRVARRSSTMPETSTTPRPQIKRKPLSRNSLSGELSMLVRTLSRDKTAQLAQDSGSSSSLTASPASSILDKLTPLTESLRSLSSSDYVNVELDRRPVQPYADTPPAYQPSSPRSPVASSSAVPRARRRGTGGSSLSRNVGMISVAQYVRESQLESISALLKDGYSPNETDNKGMTPLMEAARYRRWDAAKLLLKSGARLHLRDVDGNTALHHAAQEGDTEMCQMLLDAGTPAEDCNKKGLQPLQLAVAGGHTEAVLCLVNAVPFRKTNDEALVVAFLSAVRLGDTPTAQAILAKGVKPKRMKESWRMVGYAAQSGSLPMLELVLNEKASLKDRSPAGYSPLHFAALHGHQPMVEKLLALKVPWKAQTKKAGEAALHMAIAAGHTSTALALIAHKDANVTIQDADNQEPIHHAVRKGDTKVMVSLLEQGAKLSSANKYGWKTIHLAAAYGHTALLAECMTRGISVEEKLMTPSFKPEKRTNQAARRGYWAEIRWPHAGSRPLHLALEFGHDEVAGMLISGGAKLEETDSRGWRPLHMAAWSCRSDLVELLVMKGVSVEAKTVDGHTPLTLGFRAHGLTTDEIHRRRIYDMLSMATAYRKPSMLRQLTSFVSNSPSDSKTAQQRNLAWHTAQLAESLYQPNTTEEGVVDDVSESWDGSEIGVALSNDMGRSQEDVYDAQPGSSRVRSS</sequence>
<dbReference type="Pfam" id="PF12796">
    <property type="entry name" value="Ank_2"/>
    <property type="match status" value="3"/>
</dbReference>
<dbReference type="GO" id="GO:0005737">
    <property type="term" value="C:cytoplasm"/>
    <property type="evidence" value="ECO:0007669"/>
    <property type="project" value="TreeGrafter"/>
</dbReference>
<feature type="repeat" description="ANK" evidence="3">
    <location>
        <begin position="525"/>
        <end position="557"/>
    </location>
</feature>
<feature type="repeat" description="ANK" evidence="3">
    <location>
        <begin position="656"/>
        <end position="677"/>
    </location>
</feature>
<reference evidence="5" key="1">
    <citation type="submission" date="2023-08" db="EMBL/GenBank/DDBJ databases">
        <title>Black Yeasts Isolated from many extreme environments.</title>
        <authorList>
            <person name="Coleine C."/>
            <person name="Stajich J.E."/>
            <person name="Selbmann L."/>
        </authorList>
    </citation>
    <scope>NUCLEOTIDE SEQUENCE</scope>
    <source>
        <strain evidence="5">CCFEE 5810</strain>
    </source>
</reference>
<feature type="repeat" description="ANK" evidence="3">
    <location>
        <begin position="724"/>
        <end position="756"/>
    </location>
</feature>
<dbReference type="PROSITE" id="PS50297">
    <property type="entry name" value="ANK_REP_REGION"/>
    <property type="match status" value="6"/>
</dbReference>
<feature type="repeat" description="ANK" evidence="3">
    <location>
        <begin position="492"/>
        <end position="524"/>
    </location>
</feature>
<name>A0AAN7VVC8_9PEZI</name>
<feature type="repeat" description="ANK" evidence="3">
    <location>
        <begin position="849"/>
        <end position="881"/>
    </location>
</feature>
<evidence type="ECO:0000256" key="1">
    <source>
        <dbReference type="ARBA" id="ARBA00022737"/>
    </source>
</evidence>
<dbReference type="AlphaFoldDB" id="A0AAN7VVC8"/>
<feature type="repeat" description="ANK" evidence="3">
    <location>
        <begin position="816"/>
        <end position="848"/>
    </location>
</feature>
<dbReference type="PANTHER" id="PTHR24198:SF165">
    <property type="entry name" value="ANKYRIN REPEAT-CONTAINING PROTEIN-RELATED"/>
    <property type="match status" value="1"/>
</dbReference>
<dbReference type="SUPFAM" id="SSF48403">
    <property type="entry name" value="Ankyrin repeat"/>
    <property type="match status" value="2"/>
</dbReference>
<comment type="caution">
    <text evidence="5">The sequence shown here is derived from an EMBL/GenBank/DDBJ whole genome shotgun (WGS) entry which is preliminary data.</text>
</comment>
<dbReference type="EMBL" id="JAVRQU010000016">
    <property type="protein sequence ID" value="KAK5694044.1"/>
    <property type="molecule type" value="Genomic_DNA"/>
</dbReference>
<dbReference type="PANTHER" id="PTHR24198">
    <property type="entry name" value="ANKYRIN REPEAT AND PROTEIN KINASE DOMAIN-CONTAINING PROTEIN"/>
    <property type="match status" value="1"/>
</dbReference>
<accession>A0AAN7VVC8</accession>
<evidence type="ECO:0000256" key="2">
    <source>
        <dbReference type="ARBA" id="ARBA00023043"/>
    </source>
</evidence>
<organism evidence="5 6">
    <name type="scientific">Elasticomyces elasticus</name>
    <dbReference type="NCBI Taxonomy" id="574655"/>
    <lineage>
        <taxon>Eukaryota</taxon>
        <taxon>Fungi</taxon>
        <taxon>Dikarya</taxon>
        <taxon>Ascomycota</taxon>
        <taxon>Pezizomycotina</taxon>
        <taxon>Dothideomycetes</taxon>
        <taxon>Dothideomycetidae</taxon>
        <taxon>Mycosphaerellales</taxon>
        <taxon>Teratosphaeriaceae</taxon>
        <taxon>Elasticomyces</taxon>
    </lineage>
</organism>
<feature type="region of interest" description="Disordered" evidence="4">
    <location>
        <begin position="414"/>
        <end position="456"/>
    </location>
</feature>
<dbReference type="InterPro" id="IPR036770">
    <property type="entry name" value="Ankyrin_rpt-contain_sf"/>
</dbReference>
<feature type="compositionally biased region" description="Polar residues" evidence="4">
    <location>
        <begin position="317"/>
        <end position="338"/>
    </location>
</feature>
<feature type="region of interest" description="Disordered" evidence="4">
    <location>
        <begin position="164"/>
        <end position="185"/>
    </location>
</feature>
<keyword evidence="2 3" id="KW-0040">ANK repeat</keyword>
<evidence type="ECO:0000313" key="5">
    <source>
        <dbReference type="EMBL" id="KAK5694044.1"/>
    </source>
</evidence>
<dbReference type="InterPro" id="IPR002110">
    <property type="entry name" value="Ankyrin_rpt"/>
</dbReference>
<feature type="repeat" description="ANK" evidence="3">
    <location>
        <begin position="690"/>
        <end position="723"/>
    </location>
</feature>